<dbReference type="Proteomes" id="UP000037904">
    <property type="component" value="Unassembled WGS sequence"/>
</dbReference>
<evidence type="ECO:0000259" key="3">
    <source>
        <dbReference type="PROSITE" id="PS50048"/>
    </source>
</evidence>
<dbReference type="SUPFAM" id="SSF57701">
    <property type="entry name" value="Zn2/Cys6 DNA-binding domain"/>
    <property type="match status" value="1"/>
</dbReference>
<feature type="domain" description="Zn(2)-C6 fungal-type" evidence="3">
    <location>
        <begin position="48"/>
        <end position="78"/>
    </location>
</feature>
<comment type="caution">
    <text evidence="4">The sequence shown here is derived from an EMBL/GenBank/DDBJ whole genome shotgun (WGS) entry which is preliminary data.</text>
</comment>
<dbReference type="PANTHER" id="PTHR47657:SF7">
    <property type="entry name" value="STEROL REGULATORY ELEMENT-BINDING PROTEIN ECM22"/>
    <property type="match status" value="1"/>
</dbReference>
<dbReference type="AlphaFoldDB" id="A0A0N0V5U3"/>
<evidence type="ECO:0000313" key="4">
    <source>
        <dbReference type="EMBL" id="KPA38835.1"/>
    </source>
</evidence>
<dbReference type="Gene3D" id="4.10.240.10">
    <property type="entry name" value="Zn(2)-C6 fungal-type DNA-binding domain"/>
    <property type="match status" value="1"/>
</dbReference>
<dbReference type="GO" id="GO:0008270">
    <property type="term" value="F:zinc ion binding"/>
    <property type="evidence" value="ECO:0007669"/>
    <property type="project" value="InterPro"/>
</dbReference>
<dbReference type="InterPro" id="IPR052400">
    <property type="entry name" value="Zn2-C6_fungal_TF"/>
</dbReference>
<gene>
    <name evidence="4" type="ORF">FLAG1_08323</name>
</gene>
<dbReference type="EMBL" id="JXCE01000241">
    <property type="protein sequence ID" value="KPA38835.1"/>
    <property type="molecule type" value="Genomic_DNA"/>
</dbReference>
<dbReference type="PANTHER" id="PTHR47657">
    <property type="entry name" value="STEROL REGULATORY ELEMENT-BINDING PROTEIN ECM22"/>
    <property type="match status" value="1"/>
</dbReference>
<dbReference type="PROSITE" id="PS50048">
    <property type="entry name" value="ZN2_CY6_FUNGAL_2"/>
    <property type="match status" value="1"/>
</dbReference>
<dbReference type="CDD" id="cd00067">
    <property type="entry name" value="GAL4"/>
    <property type="match status" value="1"/>
</dbReference>
<protein>
    <submittedName>
        <fullName evidence="4">Transcription factor</fullName>
    </submittedName>
</protein>
<keyword evidence="1" id="KW-0539">Nucleus</keyword>
<dbReference type="InterPro" id="IPR036864">
    <property type="entry name" value="Zn2-C6_fun-type_DNA-bd_sf"/>
</dbReference>
<evidence type="ECO:0000256" key="2">
    <source>
        <dbReference type="SAM" id="MobiDB-lite"/>
    </source>
</evidence>
<proteinExistence type="predicted"/>
<dbReference type="PRINTS" id="PR00755">
    <property type="entry name" value="AFLATOXINBRP"/>
</dbReference>
<dbReference type="InterPro" id="IPR001138">
    <property type="entry name" value="Zn2Cys6_DnaBD"/>
</dbReference>
<accession>A0A0N0V5U3</accession>
<organism evidence="4 5">
    <name type="scientific">Fusarium langsethiae</name>
    <dbReference type="NCBI Taxonomy" id="179993"/>
    <lineage>
        <taxon>Eukaryota</taxon>
        <taxon>Fungi</taxon>
        <taxon>Dikarya</taxon>
        <taxon>Ascomycota</taxon>
        <taxon>Pezizomycotina</taxon>
        <taxon>Sordariomycetes</taxon>
        <taxon>Hypocreomycetidae</taxon>
        <taxon>Hypocreales</taxon>
        <taxon>Nectriaceae</taxon>
        <taxon>Fusarium</taxon>
    </lineage>
</organism>
<name>A0A0N0V5U3_FUSLA</name>
<evidence type="ECO:0000313" key="5">
    <source>
        <dbReference type="Proteomes" id="UP000037904"/>
    </source>
</evidence>
<feature type="compositionally biased region" description="Polar residues" evidence="2">
    <location>
        <begin position="21"/>
        <end position="34"/>
    </location>
</feature>
<dbReference type="Pfam" id="PF00172">
    <property type="entry name" value="Zn_clus"/>
    <property type="match status" value="1"/>
</dbReference>
<dbReference type="PROSITE" id="PS00463">
    <property type="entry name" value="ZN2_CY6_FUNGAL_1"/>
    <property type="match status" value="1"/>
</dbReference>
<keyword evidence="5" id="KW-1185">Reference proteome</keyword>
<dbReference type="Pfam" id="PF11951">
    <property type="entry name" value="Fungal_trans_2"/>
    <property type="match status" value="1"/>
</dbReference>
<dbReference type="InterPro" id="IPR021858">
    <property type="entry name" value="Fun_TF"/>
</dbReference>
<dbReference type="GO" id="GO:0000981">
    <property type="term" value="F:DNA-binding transcription factor activity, RNA polymerase II-specific"/>
    <property type="evidence" value="ECO:0007669"/>
    <property type="project" value="InterPro"/>
</dbReference>
<dbReference type="SMART" id="SM00066">
    <property type="entry name" value="GAL4"/>
    <property type="match status" value="1"/>
</dbReference>
<sequence length="446" mass="49961">MVPLTLLSFTWTHHKIPFTMSPGNNDISPSSPSTKKAPRRHHLKSRNGCTNCKSRRVKCDERKPQCSNCMRRGLRCSFLPPNPHTASASPCGNFGSLSLTSPCDATPVTQTPPPSTSSCGDYVPAALPGVPQTISLEPASEGLDIEDFFLLHHYTISTSYTLAVVPGLDTFMRINLPQIAFSNKFLLHGTLAIAALHLSRFKRNASEANSYMMKALHHYGTALRTATSLMASINAQNGPALYLFSMLCFSFTLGLGPKPGDFLLFGQQGIAQWLGQLQGMRSLLETKPELFQDDTLAPMFELSVRSFGQSISRTDHFPQLPEQIQQAAGRDPELVHYLKALDQLSQRFDFALLSTSDASRVPQLSPQQVFVWIYQLEDGFVRLLQEEKPIPLVILSYFCILLNRLNSFWWICGWVEHLLSEIHSLLDEEYKIWMRRAMEETGWIPG</sequence>
<feature type="compositionally biased region" description="Basic residues" evidence="2">
    <location>
        <begin position="36"/>
        <end position="45"/>
    </location>
</feature>
<reference evidence="4 5" key="1">
    <citation type="submission" date="2015-04" db="EMBL/GenBank/DDBJ databases">
        <title>The draft genome sequence of Fusarium langsethiae, a T-2/HT-2 mycotoxin producer.</title>
        <authorList>
            <person name="Lysoe E."/>
            <person name="Divon H.H."/>
            <person name="Terzi V."/>
            <person name="Orru L."/>
            <person name="Lamontanara A."/>
            <person name="Kolseth A.-K."/>
            <person name="Frandsen R.J."/>
            <person name="Nielsen K."/>
            <person name="Thrane U."/>
        </authorList>
    </citation>
    <scope>NUCLEOTIDE SEQUENCE [LARGE SCALE GENOMIC DNA]</scope>
    <source>
        <strain evidence="4 5">Fl201059</strain>
    </source>
</reference>
<feature type="region of interest" description="Disordered" evidence="2">
    <location>
        <begin position="20"/>
        <end position="45"/>
    </location>
</feature>
<evidence type="ECO:0000256" key="1">
    <source>
        <dbReference type="ARBA" id="ARBA00023242"/>
    </source>
</evidence>